<proteinExistence type="predicted"/>
<organism evidence="4 5">
    <name type="scientific">Prunus dulcis</name>
    <name type="common">Almond</name>
    <name type="synonym">Amygdalus dulcis</name>
    <dbReference type="NCBI Taxonomy" id="3755"/>
    <lineage>
        <taxon>Eukaryota</taxon>
        <taxon>Viridiplantae</taxon>
        <taxon>Streptophyta</taxon>
        <taxon>Embryophyta</taxon>
        <taxon>Tracheophyta</taxon>
        <taxon>Spermatophyta</taxon>
        <taxon>Magnoliopsida</taxon>
        <taxon>eudicotyledons</taxon>
        <taxon>Gunneridae</taxon>
        <taxon>Pentapetalae</taxon>
        <taxon>rosids</taxon>
        <taxon>fabids</taxon>
        <taxon>Rosales</taxon>
        <taxon>Rosaceae</taxon>
        <taxon>Amygdaloideae</taxon>
        <taxon>Amygdaleae</taxon>
        <taxon>Prunus</taxon>
    </lineage>
</organism>
<dbReference type="EMBL" id="CABIKO010000463">
    <property type="protein sequence ID" value="VVA36612.1"/>
    <property type="molecule type" value="Genomic_DNA"/>
</dbReference>
<evidence type="ECO:0000259" key="3">
    <source>
        <dbReference type="Pfam" id="PF07727"/>
    </source>
</evidence>
<dbReference type="Gramene" id="VVA36612">
    <property type="protein sequence ID" value="VVA36612"/>
    <property type="gene ID" value="Prudul26B024367"/>
</dbReference>
<feature type="compositionally biased region" description="Low complexity" evidence="1">
    <location>
        <begin position="50"/>
        <end position="74"/>
    </location>
</feature>
<dbReference type="SUPFAM" id="SSF56672">
    <property type="entry name" value="DNA/RNA polymerases"/>
    <property type="match status" value="1"/>
</dbReference>
<keyword evidence="2" id="KW-0732">Signal</keyword>
<evidence type="ECO:0000256" key="2">
    <source>
        <dbReference type="SAM" id="SignalP"/>
    </source>
</evidence>
<dbReference type="InParanoid" id="A0A5E4GAH2"/>
<evidence type="ECO:0000256" key="1">
    <source>
        <dbReference type="SAM" id="MobiDB-lite"/>
    </source>
</evidence>
<dbReference type="AlphaFoldDB" id="A0A5E4GAH2"/>
<name>A0A5E4GAH2_PRUDU</name>
<dbReference type="InterPro" id="IPR043502">
    <property type="entry name" value="DNA/RNA_pol_sf"/>
</dbReference>
<evidence type="ECO:0000313" key="5">
    <source>
        <dbReference type="Proteomes" id="UP000327085"/>
    </source>
</evidence>
<reference evidence="5" key="1">
    <citation type="journal article" date="2020" name="Plant J.">
        <title>Transposons played a major role in the diversification between the closely related almond and peach genomes: results from the almond genome sequence.</title>
        <authorList>
            <person name="Alioto T."/>
            <person name="Alexiou K.G."/>
            <person name="Bardil A."/>
            <person name="Barteri F."/>
            <person name="Castanera R."/>
            <person name="Cruz F."/>
            <person name="Dhingra A."/>
            <person name="Duval H."/>
            <person name="Fernandez I Marti A."/>
            <person name="Frias L."/>
            <person name="Galan B."/>
            <person name="Garcia J.L."/>
            <person name="Howad W."/>
            <person name="Gomez-Garrido J."/>
            <person name="Gut M."/>
            <person name="Julca I."/>
            <person name="Morata J."/>
            <person name="Puigdomenech P."/>
            <person name="Ribeca P."/>
            <person name="Rubio Cabetas M.J."/>
            <person name="Vlasova A."/>
            <person name="Wirthensohn M."/>
            <person name="Garcia-Mas J."/>
            <person name="Gabaldon T."/>
            <person name="Casacuberta J.M."/>
            <person name="Arus P."/>
        </authorList>
    </citation>
    <scope>NUCLEOTIDE SEQUENCE [LARGE SCALE GENOMIC DNA]</scope>
    <source>
        <strain evidence="5">cv. Texas</strain>
    </source>
</reference>
<sequence length="357" mass="40134">MMFHFRKPFFLFLLRYKLFSLPQAQESISDDTIAMPSTPSNTTIPEHSSPDFFKSSSSLNASGSPPPSSMGSPPSIAPVSPRWLKHATHAPSYLSQYHVDINLPSRSLPLSNSALTKSKSTPYPFSDVLTYERLSTTYHAFTTSLSVAMEPRSFAKAIHDPMWRLAIEQDLAALEANGTWSLHPLPHGKKPVGCLDYHEIFALVVKLVTVRLLLAIAQHWHLHQLDVNNVFLHGDLDEDVYMSLPPSLSTILMQAGYQQSKADYFLFIRSQGRKFIALFTYVDDVILVVDSLQEIEETKSFLMEEFKLKDLGPLKYFLGIEVARSSKGIDLSQSKYALEILEDAGYLDVKPSTFPME</sequence>
<feature type="compositionally biased region" description="Polar residues" evidence="1">
    <location>
        <begin position="35"/>
        <end position="46"/>
    </location>
</feature>
<evidence type="ECO:0000313" key="4">
    <source>
        <dbReference type="EMBL" id="VVA36612.1"/>
    </source>
</evidence>
<dbReference type="InterPro" id="IPR013103">
    <property type="entry name" value="RVT_2"/>
</dbReference>
<protein>
    <submittedName>
        <fullName evidence="4">PREDICTED: Retrovirus-related Pol poly from transposon</fullName>
    </submittedName>
</protein>
<feature type="signal peptide" evidence="2">
    <location>
        <begin position="1"/>
        <end position="24"/>
    </location>
</feature>
<feature type="domain" description="Reverse transcriptase Ty1/copia-type" evidence="3">
    <location>
        <begin position="192"/>
        <end position="247"/>
    </location>
</feature>
<feature type="region of interest" description="Disordered" evidence="1">
    <location>
        <begin position="30"/>
        <end position="76"/>
    </location>
</feature>
<dbReference type="Pfam" id="PF07727">
    <property type="entry name" value="RVT_2"/>
    <property type="match status" value="2"/>
</dbReference>
<accession>A0A5E4GAH2</accession>
<dbReference type="Proteomes" id="UP000327085">
    <property type="component" value="Chromosome 8"/>
</dbReference>
<feature type="domain" description="Reverse transcriptase Ty1/copia-type" evidence="3">
    <location>
        <begin position="248"/>
        <end position="356"/>
    </location>
</feature>
<gene>
    <name evidence="4" type="ORF">ALMOND_2B024367</name>
</gene>
<feature type="chain" id="PRO_5022834153" evidence="2">
    <location>
        <begin position="25"/>
        <end position="357"/>
    </location>
</feature>